<dbReference type="Proteomes" id="UP000076959">
    <property type="component" value="Unassembled WGS sequence"/>
</dbReference>
<dbReference type="AlphaFoldDB" id="A0A176YY70"/>
<proteinExistence type="predicted"/>
<dbReference type="PANTHER" id="PTHR43124:SF3">
    <property type="entry name" value="CHLORAMPHENICOL EFFLUX PUMP RV0191"/>
    <property type="match status" value="1"/>
</dbReference>
<keyword evidence="9" id="KW-1185">Reference proteome</keyword>
<dbReference type="GO" id="GO:0005886">
    <property type="term" value="C:plasma membrane"/>
    <property type="evidence" value="ECO:0007669"/>
    <property type="project" value="UniProtKB-SubCell"/>
</dbReference>
<dbReference type="InterPro" id="IPR020846">
    <property type="entry name" value="MFS_dom"/>
</dbReference>
<dbReference type="SUPFAM" id="SSF103473">
    <property type="entry name" value="MFS general substrate transporter"/>
    <property type="match status" value="1"/>
</dbReference>
<feature type="transmembrane region" description="Helical" evidence="6">
    <location>
        <begin position="75"/>
        <end position="94"/>
    </location>
</feature>
<feature type="transmembrane region" description="Helical" evidence="6">
    <location>
        <begin position="378"/>
        <end position="398"/>
    </location>
</feature>
<evidence type="ECO:0000256" key="5">
    <source>
        <dbReference type="ARBA" id="ARBA00023136"/>
    </source>
</evidence>
<sequence length="437" mass="46932">MPKWRLILSVFLPFAAGYYLSFLFRTINASISPFLASDFGLGAAETGLLASVYFLVFAGAQIPIGVLLDRYGPRRVQSVLLVIAVGGTSLFGNADSFAELLVGRAMIGLGVAASLMAGLKAIVMWFPRNRVAFVNGGMIMLGSLGAVTATAPTDWLLTWCGWRSLFELLTIATLAVAGLIYFAVPESNEGPKRSVPSGKSLTLRSIFSDPRFLRIAPLSATCIGSSWAMHSLWAASWLADVEGFDRQGVINQLFTMAIGISLGALLLGTLADRLRKRGISTEALLAVCGALFMLAELALIMRVPLPSILPWSIVSVVGAATVLSYAIIADYFPVEIAARANGALNLLHFGWAFAVQYGIGLIVNQWAPQDGHYPLDAYQTAFGFSLALQFAALSWFAVPWLRSFVRFIFVPADGRAVLAPAVVAEESVLEPSQGIEW</sequence>
<feature type="transmembrane region" description="Helical" evidence="6">
    <location>
        <begin position="212"/>
        <end position="233"/>
    </location>
</feature>
<feature type="transmembrane region" description="Helical" evidence="6">
    <location>
        <begin position="283"/>
        <end position="302"/>
    </location>
</feature>
<organism evidence="8 9">
    <name type="scientific">Bradyrhizobium centrolobii</name>
    <dbReference type="NCBI Taxonomy" id="1505087"/>
    <lineage>
        <taxon>Bacteria</taxon>
        <taxon>Pseudomonadati</taxon>
        <taxon>Pseudomonadota</taxon>
        <taxon>Alphaproteobacteria</taxon>
        <taxon>Hyphomicrobiales</taxon>
        <taxon>Nitrobacteraceae</taxon>
        <taxon>Bradyrhizobium</taxon>
    </lineage>
</organism>
<evidence type="ECO:0000256" key="6">
    <source>
        <dbReference type="SAM" id="Phobius"/>
    </source>
</evidence>
<feature type="transmembrane region" description="Helical" evidence="6">
    <location>
        <begin position="131"/>
        <end position="152"/>
    </location>
</feature>
<feature type="transmembrane region" description="Helical" evidence="6">
    <location>
        <begin position="344"/>
        <end position="366"/>
    </location>
</feature>
<comment type="subcellular location">
    <subcellularLocation>
        <location evidence="1">Cell membrane</location>
        <topology evidence="1">Multi-pass membrane protein</topology>
    </subcellularLocation>
</comment>
<keyword evidence="5 6" id="KW-0472">Membrane</keyword>
<protein>
    <submittedName>
        <fullName evidence="8">Arabinose ABC transporter permease</fullName>
    </submittedName>
</protein>
<feature type="transmembrane region" description="Helical" evidence="6">
    <location>
        <begin position="308"/>
        <end position="332"/>
    </location>
</feature>
<feature type="transmembrane region" description="Helical" evidence="6">
    <location>
        <begin position="253"/>
        <end position="271"/>
    </location>
</feature>
<dbReference type="Pfam" id="PF07690">
    <property type="entry name" value="MFS_1"/>
    <property type="match status" value="1"/>
</dbReference>
<dbReference type="Gene3D" id="1.20.1250.20">
    <property type="entry name" value="MFS general substrate transporter like domains"/>
    <property type="match status" value="1"/>
</dbReference>
<evidence type="ECO:0000256" key="3">
    <source>
        <dbReference type="ARBA" id="ARBA00022692"/>
    </source>
</evidence>
<dbReference type="EMBL" id="LUUB01000041">
    <property type="protein sequence ID" value="OAF12341.1"/>
    <property type="molecule type" value="Genomic_DNA"/>
</dbReference>
<evidence type="ECO:0000313" key="8">
    <source>
        <dbReference type="EMBL" id="OAF12341.1"/>
    </source>
</evidence>
<accession>A0A176YY70</accession>
<keyword evidence="4 6" id="KW-1133">Transmembrane helix</keyword>
<keyword evidence="3 6" id="KW-0812">Transmembrane</keyword>
<feature type="transmembrane region" description="Helical" evidence="6">
    <location>
        <begin position="164"/>
        <end position="184"/>
    </location>
</feature>
<dbReference type="GO" id="GO:0022857">
    <property type="term" value="F:transmembrane transporter activity"/>
    <property type="evidence" value="ECO:0007669"/>
    <property type="project" value="InterPro"/>
</dbReference>
<evidence type="ECO:0000256" key="1">
    <source>
        <dbReference type="ARBA" id="ARBA00004651"/>
    </source>
</evidence>
<gene>
    <name evidence="8" type="ORF">AYJ54_06515</name>
</gene>
<dbReference type="STRING" id="1505087.AYJ54_06515"/>
<dbReference type="PANTHER" id="PTHR43124">
    <property type="entry name" value="PURINE EFFLUX PUMP PBUE"/>
    <property type="match status" value="1"/>
</dbReference>
<evidence type="ECO:0000313" key="9">
    <source>
        <dbReference type="Proteomes" id="UP000076959"/>
    </source>
</evidence>
<evidence type="ECO:0000259" key="7">
    <source>
        <dbReference type="PROSITE" id="PS50850"/>
    </source>
</evidence>
<feature type="transmembrane region" description="Helical" evidence="6">
    <location>
        <begin position="48"/>
        <end position="68"/>
    </location>
</feature>
<name>A0A176YY70_9BRAD</name>
<reference evidence="8 9" key="1">
    <citation type="submission" date="2016-03" db="EMBL/GenBank/DDBJ databases">
        <title>Draft Genome Sequence of the Strain BR 10245 (Bradyrhizobium sp.) isolated from nodules of Centrolobium paraense.</title>
        <authorList>
            <person name="Simoes-Araujo J.L.Sr."/>
            <person name="Barauna A.C."/>
            <person name="Silva K."/>
            <person name="Zilli J.E."/>
        </authorList>
    </citation>
    <scope>NUCLEOTIDE SEQUENCE [LARGE SCALE GENOMIC DNA]</scope>
    <source>
        <strain evidence="8 9">BR 10245</strain>
    </source>
</reference>
<dbReference type="InterPro" id="IPR036259">
    <property type="entry name" value="MFS_trans_sf"/>
</dbReference>
<comment type="caution">
    <text evidence="8">The sequence shown here is derived from an EMBL/GenBank/DDBJ whole genome shotgun (WGS) entry which is preliminary data.</text>
</comment>
<dbReference type="InterPro" id="IPR050189">
    <property type="entry name" value="MFS_Efflux_Transporters"/>
</dbReference>
<evidence type="ECO:0000256" key="2">
    <source>
        <dbReference type="ARBA" id="ARBA00022475"/>
    </source>
</evidence>
<keyword evidence="2" id="KW-1003">Cell membrane</keyword>
<feature type="transmembrane region" description="Helical" evidence="6">
    <location>
        <begin position="100"/>
        <end position="119"/>
    </location>
</feature>
<dbReference type="InterPro" id="IPR011701">
    <property type="entry name" value="MFS"/>
</dbReference>
<evidence type="ECO:0000256" key="4">
    <source>
        <dbReference type="ARBA" id="ARBA00022989"/>
    </source>
</evidence>
<feature type="domain" description="Major facilitator superfamily (MFS) profile" evidence="7">
    <location>
        <begin position="5"/>
        <end position="415"/>
    </location>
</feature>
<dbReference type="PROSITE" id="PS50850">
    <property type="entry name" value="MFS"/>
    <property type="match status" value="1"/>
</dbReference>